<evidence type="ECO:0000313" key="2">
    <source>
        <dbReference type="Proteomes" id="UP000326582"/>
    </source>
</evidence>
<evidence type="ECO:0000313" key="1">
    <source>
        <dbReference type="EMBL" id="QFZ26580.1"/>
    </source>
</evidence>
<protein>
    <submittedName>
        <fullName evidence="1">DNA cross-link repair protein</fullName>
    </submittedName>
</protein>
<sequence length="685" mass="77992">MSKQKGRVKAKIQPTLVDSLARSSESRQNSFVDLTQDDEAVDGEEMTILCPVCSIQMSLWQMDARIKHVEDCLSMLTIKNEETLEQSQSLGEDGRTIHTHTQRVTETKVEVKKRTKGKFTASETSGKRRKSKPVGIQVERNSFINTVPKVKPPPKIKADSDDVPQELLVSSRTNPIPGLKILSFTMTENLGHDVAVDAFCYQPHNTILQYFLSHFHSDHYGGFTKRWCRERTLDKKIVYCSEITARLLQIRFNVEEQFIFPLKLNARCKVWDYGHAVNVCSGDKTYDNNGSRSAFEEGYMLNGGFYSEEKTPGLYVTSIDANHCPGAVIFLFESISLSMESSFSLHCGDFRVCRAMLEHPMILPFHIGGSSVLDKAYLDTTYMSPEHNFPLQETVCDAAATLVEKFAEKGPLYNEYFGTTLQSRITDFLQLPRMKKKKFLILVGTYLIGKEKLAISISKRMDSCPIYVSNINSRGDKKEIIASFQNDFLDSVLTDDDVGKYSSAEVMIHLVPMKIVGSPKEISSYFNHNQYFNHFERCIGFRPTGWAFEGTSDFLELEDEKPYAEDASFQDMIEALKNRPNYTYLDILKQKRPQSDKLMDKPTFKIYSLPYSEHSSFRELSFFALMLNISEIIPTVNTGNEFSRAKMESIIEKWRILQGAITQKGSKNLSSELQNDLQSLTLESF</sequence>
<reference evidence="2" key="1">
    <citation type="journal article" date="2019" name="MBio">
        <title>Comparative genomics for the elucidation of multidrug resistance (MDR) in Candida lusitaniae.</title>
        <authorList>
            <person name="Kannan A."/>
            <person name="Asner S.A."/>
            <person name="Trachsel E."/>
            <person name="Kelly S."/>
            <person name="Parker J."/>
            <person name="Sanglard D."/>
        </authorList>
    </citation>
    <scope>NUCLEOTIDE SEQUENCE [LARGE SCALE GENOMIC DNA]</scope>
    <source>
        <strain evidence="2">P1</strain>
    </source>
</reference>
<gene>
    <name evidence="1" type="ORF">EJF14_20485</name>
</gene>
<keyword evidence="2" id="KW-1185">Reference proteome</keyword>
<accession>A0ACD0WGJ5</accession>
<proteinExistence type="predicted"/>
<dbReference type="Proteomes" id="UP000326582">
    <property type="component" value="Chromosome 2"/>
</dbReference>
<dbReference type="EMBL" id="CP038485">
    <property type="protein sequence ID" value="QFZ26580.1"/>
    <property type="molecule type" value="Genomic_DNA"/>
</dbReference>
<name>A0ACD0WGJ5_CLALS</name>
<organism evidence="1 2">
    <name type="scientific">Clavispora lusitaniae</name>
    <name type="common">Candida lusitaniae</name>
    <dbReference type="NCBI Taxonomy" id="36911"/>
    <lineage>
        <taxon>Eukaryota</taxon>
        <taxon>Fungi</taxon>
        <taxon>Dikarya</taxon>
        <taxon>Ascomycota</taxon>
        <taxon>Saccharomycotina</taxon>
        <taxon>Pichiomycetes</taxon>
        <taxon>Metschnikowiaceae</taxon>
        <taxon>Clavispora</taxon>
    </lineage>
</organism>